<gene>
    <name evidence="1" type="ORF">EJB05_21226</name>
</gene>
<comment type="caution">
    <text evidence="1">The sequence shown here is derived from an EMBL/GenBank/DDBJ whole genome shotgun (WGS) entry which is preliminary data.</text>
</comment>
<accession>A0A5J9V2S4</accession>
<feature type="non-terminal residue" evidence="1">
    <location>
        <position position="1"/>
    </location>
</feature>
<name>A0A5J9V2S4_9POAL</name>
<evidence type="ECO:0000313" key="1">
    <source>
        <dbReference type="EMBL" id="TVU29650.1"/>
    </source>
</evidence>
<protein>
    <recommendedName>
        <fullName evidence="3">RING-type domain-containing protein</fullName>
    </recommendedName>
</protein>
<evidence type="ECO:0000313" key="2">
    <source>
        <dbReference type="Proteomes" id="UP000324897"/>
    </source>
</evidence>
<sequence>MWLASHTTCPLCRLTIAKPDVSPRAAALPPVLPPVAPEQANYGSSSLPASVLLEVSHHHGDVSPSTDRIAATGMLVMEIPESAALTPGDAVKSPGLARLRSIRRLWSFGRQGAGPSSSWSCERSDLEQGIGVTTGIAVGVAQPAGCCGRWNPRSPYIGTRHAARGGRRYTYTLKYRQRCEK</sequence>
<evidence type="ECO:0008006" key="3">
    <source>
        <dbReference type="Google" id="ProtNLM"/>
    </source>
</evidence>
<dbReference type="AlphaFoldDB" id="A0A5J9V2S4"/>
<reference evidence="1 2" key="1">
    <citation type="journal article" date="2019" name="Sci. Rep.">
        <title>A high-quality genome of Eragrostis curvula grass provides insights into Poaceae evolution and supports new strategies to enhance forage quality.</title>
        <authorList>
            <person name="Carballo J."/>
            <person name="Santos B.A.C.M."/>
            <person name="Zappacosta D."/>
            <person name="Garbus I."/>
            <person name="Selva J.P."/>
            <person name="Gallo C.A."/>
            <person name="Diaz A."/>
            <person name="Albertini E."/>
            <person name="Caccamo M."/>
            <person name="Echenique V."/>
        </authorList>
    </citation>
    <scope>NUCLEOTIDE SEQUENCE [LARGE SCALE GENOMIC DNA]</scope>
    <source>
        <strain evidence="2">cv. Victoria</strain>
        <tissue evidence="1">Leaf</tissue>
    </source>
</reference>
<dbReference type="Gramene" id="TVU29650">
    <property type="protein sequence ID" value="TVU29650"/>
    <property type="gene ID" value="EJB05_21226"/>
</dbReference>
<dbReference type="OrthoDB" id="773225at2759"/>
<keyword evidence="2" id="KW-1185">Reference proteome</keyword>
<feature type="non-terminal residue" evidence="1">
    <location>
        <position position="181"/>
    </location>
</feature>
<dbReference type="EMBL" id="RWGY01000011">
    <property type="protein sequence ID" value="TVU29650.1"/>
    <property type="molecule type" value="Genomic_DNA"/>
</dbReference>
<dbReference type="Proteomes" id="UP000324897">
    <property type="component" value="Chromosome 1"/>
</dbReference>
<proteinExistence type="predicted"/>
<organism evidence="1 2">
    <name type="scientific">Eragrostis curvula</name>
    <name type="common">weeping love grass</name>
    <dbReference type="NCBI Taxonomy" id="38414"/>
    <lineage>
        <taxon>Eukaryota</taxon>
        <taxon>Viridiplantae</taxon>
        <taxon>Streptophyta</taxon>
        <taxon>Embryophyta</taxon>
        <taxon>Tracheophyta</taxon>
        <taxon>Spermatophyta</taxon>
        <taxon>Magnoliopsida</taxon>
        <taxon>Liliopsida</taxon>
        <taxon>Poales</taxon>
        <taxon>Poaceae</taxon>
        <taxon>PACMAD clade</taxon>
        <taxon>Chloridoideae</taxon>
        <taxon>Eragrostideae</taxon>
        <taxon>Eragrostidinae</taxon>
        <taxon>Eragrostis</taxon>
    </lineage>
</organism>